<organism evidence="2 3">
    <name type="scientific">Mucuna pruriens</name>
    <name type="common">Velvet bean</name>
    <name type="synonym">Dolichos pruriens</name>
    <dbReference type="NCBI Taxonomy" id="157652"/>
    <lineage>
        <taxon>Eukaryota</taxon>
        <taxon>Viridiplantae</taxon>
        <taxon>Streptophyta</taxon>
        <taxon>Embryophyta</taxon>
        <taxon>Tracheophyta</taxon>
        <taxon>Spermatophyta</taxon>
        <taxon>Magnoliopsida</taxon>
        <taxon>eudicotyledons</taxon>
        <taxon>Gunneridae</taxon>
        <taxon>Pentapetalae</taxon>
        <taxon>rosids</taxon>
        <taxon>fabids</taxon>
        <taxon>Fabales</taxon>
        <taxon>Fabaceae</taxon>
        <taxon>Papilionoideae</taxon>
        <taxon>50 kb inversion clade</taxon>
        <taxon>NPAAA clade</taxon>
        <taxon>indigoferoid/millettioid clade</taxon>
        <taxon>Phaseoleae</taxon>
        <taxon>Mucuna</taxon>
    </lineage>
</organism>
<evidence type="ECO:0000313" key="3">
    <source>
        <dbReference type="Proteomes" id="UP000257109"/>
    </source>
</evidence>
<dbReference type="Proteomes" id="UP000257109">
    <property type="component" value="Unassembled WGS sequence"/>
</dbReference>
<dbReference type="AlphaFoldDB" id="A0A371EUY2"/>
<dbReference type="PANTHER" id="PTHR35046">
    <property type="entry name" value="ZINC KNUCKLE (CCHC-TYPE) FAMILY PROTEIN"/>
    <property type="match status" value="1"/>
</dbReference>
<evidence type="ECO:0008006" key="4">
    <source>
        <dbReference type="Google" id="ProtNLM"/>
    </source>
</evidence>
<name>A0A371EUY2_MUCPR</name>
<comment type="caution">
    <text evidence="2">The sequence shown here is derived from an EMBL/GenBank/DDBJ whole genome shotgun (WGS) entry which is preliminary data.</text>
</comment>
<feature type="compositionally biased region" description="Basic and acidic residues" evidence="1">
    <location>
        <begin position="122"/>
        <end position="150"/>
    </location>
</feature>
<dbReference type="PANTHER" id="PTHR35046:SF9">
    <property type="entry name" value="RNA-DIRECTED DNA POLYMERASE"/>
    <property type="match status" value="1"/>
</dbReference>
<feature type="compositionally biased region" description="Basic and acidic residues" evidence="1">
    <location>
        <begin position="12"/>
        <end position="23"/>
    </location>
</feature>
<sequence length="248" mass="28844">MKGMNMSSRSLLGERHERHGRVERNKRKERRERHGRKDEESREEELEMSKLYQGSKSVQEYHKEMEMDLMRAQIRKSKKTTLAWFLHGLNKEIQDVIELQHYRTLGERSASRNTYNGTSGWKGKDKEKERARREKSPKKESEALNGRKEVTFTPTPMTPRTSSIKCFKCLGKGHIASQLLLPIPSVSLQAQKLKNHDPPQPCYSKVLRVKGQIGVQMKSTQLRLKSSWLDEVVPTRRVPLQANFVSAY</sequence>
<reference evidence="2" key="1">
    <citation type="submission" date="2018-05" db="EMBL/GenBank/DDBJ databases">
        <title>Draft genome of Mucuna pruriens seed.</title>
        <authorList>
            <person name="Nnadi N.E."/>
            <person name="Vos R."/>
            <person name="Hasami M.H."/>
            <person name="Devisetty U.K."/>
            <person name="Aguiy J.C."/>
        </authorList>
    </citation>
    <scope>NUCLEOTIDE SEQUENCE [LARGE SCALE GENOMIC DNA]</scope>
    <source>
        <strain evidence="2">JCA_2017</strain>
    </source>
</reference>
<feature type="non-terminal residue" evidence="2">
    <location>
        <position position="1"/>
    </location>
</feature>
<evidence type="ECO:0000256" key="1">
    <source>
        <dbReference type="SAM" id="MobiDB-lite"/>
    </source>
</evidence>
<feature type="region of interest" description="Disordered" evidence="1">
    <location>
        <begin position="107"/>
        <end position="155"/>
    </location>
</feature>
<dbReference type="EMBL" id="QJKJ01011941">
    <property type="protein sequence ID" value="RDX69850.1"/>
    <property type="molecule type" value="Genomic_DNA"/>
</dbReference>
<feature type="compositionally biased region" description="Polar residues" evidence="1">
    <location>
        <begin position="1"/>
        <end position="10"/>
    </location>
</feature>
<feature type="region of interest" description="Disordered" evidence="1">
    <location>
        <begin position="1"/>
        <end position="51"/>
    </location>
</feature>
<accession>A0A371EUY2</accession>
<feature type="compositionally biased region" description="Basic residues" evidence="1">
    <location>
        <begin position="24"/>
        <end position="34"/>
    </location>
</feature>
<dbReference type="OrthoDB" id="1194186at2759"/>
<gene>
    <name evidence="2" type="ORF">CR513_50982</name>
</gene>
<evidence type="ECO:0000313" key="2">
    <source>
        <dbReference type="EMBL" id="RDX69850.1"/>
    </source>
</evidence>
<protein>
    <recommendedName>
        <fullName evidence="4">Retrotransposon gag domain-containing protein</fullName>
    </recommendedName>
</protein>
<keyword evidence="3" id="KW-1185">Reference proteome</keyword>
<proteinExistence type="predicted"/>